<sequence>MGRLSRWGAQLCGLGLALLAALGGAPARADCPPAAVAPDTQAIQQGMAQAQNHGFLWTLDRQGHRSWLYGTIHAAQQAWMYPGPAVVQALGRTRRLVVEMDLSDPVTLESVKRLARQTPDRALPPALEARLQKQEDAACLGRALKDWRPEMRVTTLSVMSLRDEGLDPAWGVDAMLIGIAKGLHLPITALETPAQQMTALLQPRRSATEELVRSSLDEMDRGEDRRTLRRLAQAWAEGRLDELETYPQWCECVNTPLEKAMMRRLLNDRNGPMADKIARLHRGQGGLFVAVGSLHMVGPQGLPALLAARGFTVTRVNWPAAPAAPAVPAAASGAESPSSAASAGAAQELVP</sequence>
<name>A0A643F1M0_IDEDE</name>
<keyword evidence="4" id="KW-1185">Reference proteome</keyword>
<feature type="signal peptide" evidence="2">
    <location>
        <begin position="1"/>
        <end position="29"/>
    </location>
</feature>
<dbReference type="InterPro" id="IPR047111">
    <property type="entry name" value="YbaP-like"/>
</dbReference>
<feature type="chain" id="PRO_5024980479" evidence="2">
    <location>
        <begin position="30"/>
        <end position="351"/>
    </location>
</feature>
<dbReference type="PANTHER" id="PTHR40590:SF1">
    <property type="entry name" value="CYTOPLASMIC PROTEIN"/>
    <property type="match status" value="1"/>
</dbReference>
<dbReference type="EMBL" id="VZPB01000111">
    <property type="protein sequence ID" value="KAB0572112.1"/>
    <property type="molecule type" value="Genomic_DNA"/>
</dbReference>
<dbReference type="AlphaFoldDB" id="A0A643F1M0"/>
<reference evidence="3 4" key="1">
    <citation type="submission" date="2019-09" db="EMBL/GenBank/DDBJ databases">
        <title>Draft genome sequences of 48 bacterial type strains from the CCUG.</title>
        <authorList>
            <person name="Tunovic T."/>
            <person name="Pineiro-Iglesias B."/>
            <person name="Unosson C."/>
            <person name="Inganas E."/>
            <person name="Ohlen M."/>
            <person name="Cardew S."/>
            <person name="Jensie-Markopoulos S."/>
            <person name="Salva-Serra F."/>
            <person name="Jaen-Luchoro D."/>
            <person name="Karlsson R."/>
            <person name="Svensson-Stadler L."/>
            <person name="Chun J."/>
            <person name="Moore E."/>
        </authorList>
    </citation>
    <scope>NUCLEOTIDE SEQUENCE [LARGE SCALE GENOMIC DNA]</scope>
    <source>
        <strain evidence="3 4">CCUG 30977</strain>
    </source>
</reference>
<dbReference type="OrthoDB" id="9025834at2"/>
<evidence type="ECO:0000256" key="1">
    <source>
        <dbReference type="SAM" id="MobiDB-lite"/>
    </source>
</evidence>
<dbReference type="CDD" id="cd14789">
    <property type="entry name" value="Tiki"/>
    <property type="match status" value="1"/>
</dbReference>
<gene>
    <name evidence="3" type="ORF">F7Q92_21210</name>
</gene>
<evidence type="ECO:0000313" key="4">
    <source>
        <dbReference type="Proteomes" id="UP000430120"/>
    </source>
</evidence>
<dbReference type="Proteomes" id="UP000430120">
    <property type="component" value="Unassembled WGS sequence"/>
</dbReference>
<evidence type="ECO:0000256" key="2">
    <source>
        <dbReference type="SAM" id="SignalP"/>
    </source>
</evidence>
<dbReference type="PANTHER" id="PTHR40590">
    <property type="entry name" value="CYTOPLASMIC PROTEIN-RELATED"/>
    <property type="match status" value="1"/>
</dbReference>
<protein>
    <submittedName>
        <fullName evidence="3">TraB/GumN family protein</fullName>
    </submittedName>
</protein>
<dbReference type="Pfam" id="PF01963">
    <property type="entry name" value="TraB_PrgY_gumN"/>
    <property type="match status" value="1"/>
</dbReference>
<organism evidence="3 4">
    <name type="scientific">Ideonella dechloratans</name>
    <dbReference type="NCBI Taxonomy" id="36863"/>
    <lineage>
        <taxon>Bacteria</taxon>
        <taxon>Pseudomonadati</taxon>
        <taxon>Pseudomonadota</taxon>
        <taxon>Betaproteobacteria</taxon>
        <taxon>Burkholderiales</taxon>
        <taxon>Sphaerotilaceae</taxon>
        <taxon>Ideonella</taxon>
    </lineage>
</organism>
<feature type="region of interest" description="Disordered" evidence="1">
    <location>
        <begin position="325"/>
        <end position="351"/>
    </location>
</feature>
<accession>A0A643F1M0</accession>
<comment type="caution">
    <text evidence="3">The sequence shown here is derived from an EMBL/GenBank/DDBJ whole genome shotgun (WGS) entry which is preliminary data.</text>
</comment>
<dbReference type="InterPro" id="IPR002816">
    <property type="entry name" value="TraB/PrgY/GumN_fam"/>
</dbReference>
<evidence type="ECO:0000313" key="3">
    <source>
        <dbReference type="EMBL" id="KAB0572112.1"/>
    </source>
</evidence>
<keyword evidence="2" id="KW-0732">Signal</keyword>
<dbReference type="RefSeq" id="WP_151126051.1">
    <property type="nucleotide sequence ID" value="NZ_CP088081.1"/>
</dbReference>
<proteinExistence type="predicted"/>